<evidence type="ECO:0000256" key="6">
    <source>
        <dbReference type="SAM" id="Phobius"/>
    </source>
</evidence>
<evidence type="ECO:0000256" key="5">
    <source>
        <dbReference type="ARBA" id="ARBA00023136"/>
    </source>
</evidence>
<evidence type="ECO:0000313" key="8">
    <source>
        <dbReference type="EMBL" id="RAZ75617.1"/>
    </source>
</evidence>
<dbReference type="AlphaFoldDB" id="A0A365KR10"/>
<evidence type="ECO:0000313" key="9">
    <source>
        <dbReference type="Proteomes" id="UP000251002"/>
    </source>
</evidence>
<dbReference type="InterPro" id="IPR052714">
    <property type="entry name" value="MFS_Exporter"/>
</dbReference>
<dbReference type="InterPro" id="IPR036259">
    <property type="entry name" value="MFS_trans_sf"/>
</dbReference>
<keyword evidence="3 6" id="KW-0812">Transmembrane</keyword>
<dbReference type="EMBL" id="QLZR01000005">
    <property type="protein sequence ID" value="RAZ75617.1"/>
    <property type="molecule type" value="Genomic_DNA"/>
</dbReference>
<dbReference type="InterPro" id="IPR020846">
    <property type="entry name" value="MFS_dom"/>
</dbReference>
<feature type="transmembrane region" description="Helical" evidence="6">
    <location>
        <begin position="12"/>
        <end position="37"/>
    </location>
</feature>
<feature type="transmembrane region" description="Helical" evidence="6">
    <location>
        <begin position="165"/>
        <end position="185"/>
    </location>
</feature>
<keyword evidence="2" id="KW-0813">Transport</keyword>
<keyword evidence="4 6" id="KW-1133">Transmembrane helix</keyword>
<accession>A0A365KR10</accession>
<dbReference type="CDD" id="cd17489">
    <property type="entry name" value="MFS_YfcJ_like"/>
    <property type="match status" value="1"/>
</dbReference>
<dbReference type="InterPro" id="IPR011701">
    <property type="entry name" value="MFS"/>
</dbReference>
<proteinExistence type="predicted"/>
<dbReference type="SUPFAM" id="SSF103473">
    <property type="entry name" value="MFS general substrate transporter"/>
    <property type="match status" value="1"/>
</dbReference>
<feature type="transmembrane region" description="Helical" evidence="6">
    <location>
        <begin position="111"/>
        <end position="128"/>
    </location>
</feature>
<dbReference type="PANTHER" id="PTHR23531">
    <property type="entry name" value="QUINOLENE RESISTANCE PROTEIN NORA"/>
    <property type="match status" value="1"/>
</dbReference>
<evidence type="ECO:0000259" key="7">
    <source>
        <dbReference type="PROSITE" id="PS50850"/>
    </source>
</evidence>
<keyword evidence="5 6" id="KW-0472">Membrane</keyword>
<gene>
    <name evidence="8" type="ORF">DP120_12485</name>
</gene>
<keyword evidence="9" id="KW-1185">Reference proteome</keyword>
<evidence type="ECO:0000256" key="4">
    <source>
        <dbReference type="ARBA" id="ARBA00022989"/>
    </source>
</evidence>
<feature type="transmembrane region" description="Helical" evidence="6">
    <location>
        <begin position="140"/>
        <end position="159"/>
    </location>
</feature>
<feature type="transmembrane region" description="Helical" evidence="6">
    <location>
        <begin position="363"/>
        <end position="381"/>
    </location>
</feature>
<feature type="transmembrane region" description="Helical" evidence="6">
    <location>
        <begin position="78"/>
        <end position="105"/>
    </location>
</feature>
<evidence type="ECO:0000256" key="3">
    <source>
        <dbReference type="ARBA" id="ARBA00022692"/>
    </source>
</evidence>
<dbReference type="Gene3D" id="1.20.1250.20">
    <property type="entry name" value="MFS general substrate transporter like domains"/>
    <property type="match status" value="1"/>
</dbReference>
<dbReference type="PROSITE" id="PS50850">
    <property type="entry name" value="MFS"/>
    <property type="match status" value="1"/>
</dbReference>
<organism evidence="8 9">
    <name type="scientific">Planococcus halotolerans</name>
    <dbReference type="NCBI Taxonomy" id="2233542"/>
    <lineage>
        <taxon>Bacteria</taxon>
        <taxon>Bacillati</taxon>
        <taxon>Bacillota</taxon>
        <taxon>Bacilli</taxon>
        <taxon>Bacillales</taxon>
        <taxon>Caryophanaceae</taxon>
        <taxon>Planococcus</taxon>
    </lineage>
</organism>
<name>A0A365KR10_9BACL</name>
<feature type="transmembrane region" description="Helical" evidence="6">
    <location>
        <begin position="49"/>
        <end position="66"/>
    </location>
</feature>
<feature type="domain" description="Major facilitator superfamily (MFS) profile" evidence="7">
    <location>
        <begin position="11"/>
        <end position="386"/>
    </location>
</feature>
<feature type="transmembrane region" description="Helical" evidence="6">
    <location>
        <begin position="337"/>
        <end position="357"/>
    </location>
</feature>
<sequence length="391" mass="42327">MIERKPIWTKSFINISISTFFIFTVFYALLTFIPLYVMEDLNGTVAEGGMATSVFLVSAIIVRLAAGMILDKFGNKEVLVFSVLMFTVSTILYIFIGTFAALLFLRFFHGIWFGLVTTVAGAIAADIIPPERRGEGMGYYAIAMNLAVVAGPFIALTLQPLVSSQIIFIIFGAIMVIGFICALVVQVQKIPKETAPARKLALINFLETKSMPIASVGFLISFAYASIITFISVYADALGLLQTASFFFVVYAVAMLLVRPFTGRLFDAKGPDYVIIPSIIVFALGLWTLSYTASSWMLLLSGALIGLGYGTLLPSFQTLAIEAADKHRSGYATGTFFAFYDTGIAIGAVALGVMASALGYSKLYLTLAIFVLLIGVYYKWISVKTAGSAKS</sequence>
<evidence type="ECO:0000256" key="1">
    <source>
        <dbReference type="ARBA" id="ARBA00004651"/>
    </source>
</evidence>
<dbReference type="RefSeq" id="WP_112224013.1">
    <property type="nucleotide sequence ID" value="NZ_CP047673.1"/>
</dbReference>
<feature type="transmembrane region" description="Helical" evidence="6">
    <location>
        <begin position="270"/>
        <end position="290"/>
    </location>
</feature>
<dbReference type="PANTHER" id="PTHR23531:SF2">
    <property type="entry name" value="PERMEASE"/>
    <property type="match status" value="1"/>
</dbReference>
<comment type="subcellular location">
    <subcellularLocation>
        <location evidence="1">Cell membrane</location>
        <topology evidence="1">Multi-pass membrane protein</topology>
    </subcellularLocation>
</comment>
<dbReference type="Pfam" id="PF07690">
    <property type="entry name" value="MFS_1"/>
    <property type="match status" value="1"/>
</dbReference>
<evidence type="ECO:0000256" key="2">
    <source>
        <dbReference type="ARBA" id="ARBA00022448"/>
    </source>
</evidence>
<protein>
    <submittedName>
        <fullName evidence="8">MFS transporter</fullName>
    </submittedName>
</protein>
<feature type="transmembrane region" description="Helical" evidence="6">
    <location>
        <begin position="296"/>
        <end position="316"/>
    </location>
</feature>
<dbReference type="GO" id="GO:0022857">
    <property type="term" value="F:transmembrane transporter activity"/>
    <property type="evidence" value="ECO:0007669"/>
    <property type="project" value="InterPro"/>
</dbReference>
<comment type="caution">
    <text evidence="8">The sequence shown here is derived from an EMBL/GenBank/DDBJ whole genome shotgun (WGS) entry which is preliminary data.</text>
</comment>
<dbReference type="GO" id="GO:0005886">
    <property type="term" value="C:plasma membrane"/>
    <property type="evidence" value="ECO:0007669"/>
    <property type="project" value="UniProtKB-SubCell"/>
</dbReference>
<feature type="transmembrane region" description="Helical" evidence="6">
    <location>
        <begin position="213"/>
        <end position="234"/>
    </location>
</feature>
<reference evidence="8 9" key="1">
    <citation type="submission" date="2018-06" db="EMBL/GenBank/DDBJ databases">
        <title>The draft genome sequences of strains SCU63 and S1.</title>
        <authorList>
            <person name="Gan L."/>
        </authorList>
    </citation>
    <scope>NUCLEOTIDE SEQUENCE [LARGE SCALE GENOMIC DNA]</scope>
    <source>
        <strain evidence="8 9">SCU63</strain>
    </source>
</reference>
<feature type="transmembrane region" description="Helical" evidence="6">
    <location>
        <begin position="240"/>
        <end position="258"/>
    </location>
</feature>
<dbReference type="Proteomes" id="UP000251002">
    <property type="component" value="Unassembled WGS sequence"/>
</dbReference>